<evidence type="ECO:0000313" key="4">
    <source>
        <dbReference type="EMBL" id="PVI08513.1"/>
    </source>
</evidence>
<evidence type="ECO:0000256" key="1">
    <source>
        <dbReference type="SAM" id="Coils"/>
    </source>
</evidence>
<feature type="domain" description="F-box" evidence="3">
    <location>
        <begin position="89"/>
        <end position="134"/>
    </location>
</feature>
<organism evidence="4 5">
    <name type="scientific">Periconia macrospinosa</name>
    <dbReference type="NCBI Taxonomy" id="97972"/>
    <lineage>
        <taxon>Eukaryota</taxon>
        <taxon>Fungi</taxon>
        <taxon>Dikarya</taxon>
        <taxon>Ascomycota</taxon>
        <taxon>Pezizomycotina</taxon>
        <taxon>Dothideomycetes</taxon>
        <taxon>Pleosporomycetidae</taxon>
        <taxon>Pleosporales</taxon>
        <taxon>Massarineae</taxon>
        <taxon>Periconiaceae</taxon>
        <taxon>Periconia</taxon>
    </lineage>
</organism>
<dbReference type="Pfam" id="PF12937">
    <property type="entry name" value="F-box-like"/>
    <property type="match status" value="1"/>
</dbReference>
<evidence type="ECO:0000256" key="2">
    <source>
        <dbReference type="SAM" id="MobiDB-lite"/>
    </source>
</evidence>
<feature type="region of interest" description="Disordered" evidence="2">
    <location>
        <begin position="410"/>
        <end position="435"/>
    </location>
</feature>
<keyword evidence="5" id="KW-1185">Reference proteome</keyword>
<reference evidence="4 5" key="1">
    <citation type="journal article" date="2018" name="Sci. Rep.">
        <title>Comparative genomics provides insights into the lifestyle and reveals functional heterogeneity of dark septate endophytic fungi.</title>
        <authorList>
            <person name="Knapp D.G."/>
            <person name="Nemeth J.B."/>
            <person name="Barry K."/>
            <person name="Hainaut M."/>
            <person name="Henrissat B."/>
            <person name="Johnson J."/>
            <person name="Kuo A."/>
            <person name="Lim J.H.P."/>
            <person name="Lipzen A."/>
            <person name="Nolan M."/>
            <person name="Ohm R.A."/>
            <person name="Tamas L."/>
            <person name="Grigoriev I.V."/>
            <person name="Spatafora J.W."/>
            <person name="Nagy L.G."/>
            <person name="Kovacs G.M."/>
        </authorList>
    </citation>
    <scope>NUCLEOTIDE SEQUENCE [LARGE SCALE GENOMIC DNA]</scope>
    <source>
        <strain evidence="4 5">DSE2036</strain>
    </source>
</reference>
<protein>
    <recommendedName>
        <fullName evidence="3">F-box domain-containing protein</fullName>
    </recommendedName>
</protein>
<feature type="compositionally biased region" description="Acidic residues" evidence="2">
    <location>
        <begin position="410"/>
        <end position="423"/>
    </location>
</feature>
<accession>A0A2V1ED99</accession>
<evidence type="ECO:0000313" key="5">
    <source>
        <dbReference type="Proteomes" id="UP000244855"/>
    </source>
</evidence>
<proteinExistence type="predicted"/>
<dbReference type="CDD" id="cd09917">
    <property type="entry name" value="F-box_SF"/>
    <property type="match status" value="1"/>
</dbReference>
<feature type="coiled-coil region" evidence="1">
    <location>
        <begin position="13"/>
        <end position="53"/>
    </location>
</feature>
<dbReference type="OrthoDB" id="3692147at2759"/>
<dbReference type="AlphaFoldDB" id="A0A2V1ED99"/>
<keyword evidence="1" id="KW-0175">Coiled coil</keyword>
<dbReference type="Proteomes" id="UP000244855">
    <property type="component" value="Unassembled WGS sequence"/>
</dbReference>
<gene>
    <name evidence="4" type="ORF">DM02DRAFT_722736</name>
</gene>
<feature type="compositionally biased region" description="Low complexity" evidence="2">
    <location>
        <begin position="424"/>
        <end position="435"/>
    </location>
</feature>
<dbReference type="InterPro" id="IPR036047">
    <property type="entry name" value="F-box-like_dom_sf"/>
</dbReference>
<evidence type="ECO:0000259" key="3">
    <source>
        <dbReference type="Pfam" id="PF12937"/>
    </source>
</evidence>
<name>A0A2V1ED99_9PLEO</name>
<sequence>MHFLRSIKKWFRKRQLIKKARKIEEQNAKIEKRQRKAAEAQDYKSIEEQLEERNRHQTQNLLLIFDKLQHTMDPLVASRVFNTHFCPLISKLPEELLLCILDYLWDDPVTLQCLRAVSSTFFRLLHRRSNLWNYAYHNNQSIFWNFMYLSYLSITGIDAQGITAAYLDKSNALNLNHYLQWQLRRLLQRDGRCDNCKAWNDDYQRHTFDYCKFEAPIIVNTPCKPRLKCYGCYDQHDIYEFSLEEKMAKKHTRVCLGRQGTVQLCEHVQIPWARIETHIKTFWYQEHHSDWQTWLDEFKIECKHSSHDTRCTPSEAPTWPQARLGLSSLRSRIILSLEWEPHCRLDMLTLTKSKRISAVELKLMFENLRRQGPADILCPPYHSGTLQEMICFHQSSFTRPLLYYKMNDEEDKESGEYEEDEENTSPVPSSSFPSPLTLSWSHSDRVDGNRKELAIHSHILEEANGTGIFQQGLKVSYRRDVMICKMEDVRYPRKSIGPSHHWLHAMDARTYPHPQHVRPLCTNESCINYSQRPKPFHDCPRPPSEPDRNELSCQMRSCDLRMEPDIWLEDRA</sequence>
<dbReference type="InterPro" id="IPR001810">
    <property type="entry name" value="F-box_dom"/>
</dbReference>
<dbReference type="EMBL" id="KZ805300">
    <property type="protein sequence ID" value="PVI08513.1"/>
    <property type="molecule type" value="Genomic_DNA"/>
</dbReference>
<dbReference type="SUPFAM" id="SSF81383">
    <property type="entry name" value="F-box domain"/>
    <property type="match status" value="1"/>
</dbReference>